<accession>A0A842JDI8</accession>
<dbReference type="EMBL" id="JACMSE010000001">
    <property type="protein sequence ID" value="MBC2887965.1"/>
    <property type="molecule type" value="Genomic_DNA"/>
</dbReference>
<dbReference type="Gene3D" id="3.40.50.1000">
    <property type="entry name" value="HAD superfamily/HAD-like"/>
    <property type="match status" value="1"/>
</dbReference>
<keyword evidence="1" id="KW-0378">Hydrolase</keyword>
<dbReference type="GO" id="GO:0006281">
    <property type="term" value="P:DNA repair"/>
    <property type="evidence" value="ECO:0007669"/>
    <property type="project" value="TreeGrafter"/>
</dbReference>
<dbReference type="PANTHER" id="PTHR43434:SF1">
    <property type="entry name" value="PHOSPHOGLYCOLATE PHOSPHATASE"/>
    <property type="match status" value="1"/>
</dbReference>
<dbReference type="Pfam" id="PF13419">
    <property type="entry name" value="HAD_2"/>
    <property type="match status" value="1"/>
</dbReference>
<dbReference type="InterPro" id="IPR006439">
    <property type="entry name" value="HAD-SF_hydro_IA"/>
</dbReference>
<dbReference type="SFLD" id="SFLDG01129">
    <property type="entry name" value="C1.5:_HAD__Beta-PGM__Phosphata"/>
    <property type="match status" value="1"/>
</dbReference>
<organism evidence="1 2">
    <name type="scientific">Gordonibacter massiliensis</name>
    <name type="common">ex Traore et al. 2017</name>
    <dbReference type="NCBI Taxonomy" id="1841863"/>
    <lineage>
        <taxon>Bacteria</taxon>
        <taxon>Bacillati</taxon>
        <taxon>Actinomycetota</taxon>
        <taxon>Coriobacteriia</taxon>
        <taxon>Eggerthellales</taxon>
        <taxon>Eggerthellaceae</taxon>
        <taxon>Gordonibacter</taxon>
    </lineage>
</organism>
<dbReference type="SUPFAM" id="SSF56784">
    <property type="entry name" value="HAD-like"/>
    <property type="match status" value="1"/>
</dbReference>
<evidence type="ECO:0000313" key="1">
    <source>
        <dbReference type="EMBL" id="MBC2887965.1"/>
    </source>
</evidence>
<dbReference type="PANTHER" id="PTHR43434">
    <property type="entry name" value="PHOSPHOGLYCOLATE PHOSPHATASE"/>
    <property type="match status" value="1"/>
</dbReference>
<dbReference type="InterPro" id="IPR041492">
    <property type="entry name" value="HAD_2"/>
</dbReference>
<dbReference type="PROSITE" id="PS01228">
    <property type="entry name" value="COF_1"/>
    <property type="match status" value="1"/>
</dbReference>
<dbReference type="SFLD" id="SFLDS00003">
    <property type="entry name" value="Haloacid_Dehalogenase"/>
    <property type="match status" value="1"/>
</dbReference>
<gene>
    <name evidence="1" type="ORF">H7313_01105</name>
</gene>
<dbReference type="InterPro" id="IPR023198">
    <property type="entry name" value="PGP-like_dom2"/>
</dbReference>
<dbReference type="GO" id="GO:0005829">
    <property type="term" value="C:cytosol"/>
    <property type="evidence" value="ECO:0007669"/>
    <property type="project" value="TreeGrafter"/>
</dbReference>
<dbReference type="Gene3D" id="1.10.150.240">
    <property type="entry name" value="Putative phosphatase, domain 2"/>
    <property type="match status" value="1"/>
</dbReference>
<dbReference type="PRINTS" id="PR00413">
    <property type="entry name" value="HADHALOGNASE"/>
</dbReference>
<dbReference type="InterPro" id="IPR023214">
    <property type="entry name" value="HAD_sf"/>
</dbReference>
<dbReference type="NCBIfam" id="TIGR01549">
    <property type="entry name" value="HAD-SF-IA-v1"/>
    <property type="match status" value="1"/>
</dbReference>
<name>A0A842JDI8_9ACTN</name>
<dbReference type="Proteomes" id="UP000587396">
    <property type="component" value="Unassembled WGS sequence"/>
</dbReference>
<keyword evidence="2" id="KW-1185">Reference proteome</keyword>
<dbReference type="AlphaFoldDB" id="A0A842JDI8"/>
<protein>
    <submittedName>
        <fullName evidence="1">HAD family hydrolase</fullName>
    </submittedName>
</protein>
<comment type="caution">
    <text evidence="1">The sequence shown here is derived from an EMBL/GenBank/DDBJ whole genome shotgun (WGS) entry which is preliminary data.</text>
</comment>
<dbReference type="GO" id="GO:0008967">
    <property type="term" value="F:phosphoglycolate phosphatase activity"/>
    <property type="evidence" value="ECO:0007669"/>
    <property type="project" value="TreeGrafter"/>
</dbReference>
<evidence type="ECO:0000313" key="2">
    <source>
        <dbReference type="Proteomes" id="UP000587396"/>
    </source>
</evidence>
<sequence length="231" mass="24546">MEIANAPSARTDAGALSRIDAFVFDLDGTLLNTLPDLVALTNAVLRECGFPERTTAEILSFVGNGVKALMYQAVPADADEEAVEGAMDRWKELYPQYGHKLTKAYPGIPETVAELKRRGAKLAVLSNKFDAGVQDVIGTYLPGLFSVAHGERADIPRKPDPAGLLRTIAELGSVPERTAYVGDSTGDVAVARNAGTLAVAATWGYHDVERLRAAAPDLLIDAPGDLVGLME</sequence>
<reference evidence="1 2" key="1">
    <citation type="submission" date="2020-08" db="EMBL/GenBank/DDBJ databases">
        <authorList>
            <person name="Liu C."/>
            <person name="Sun Q."/>
        </authorList>
    </citation>
    <scope>NUCLEOTIDE SEQUENCE [LARGE SCALE GENOMIC DNA]</scope>
    <source>
        <strain evidence="1 2">N22</strain>
    </source>
</reference>
<dbReference type="InterPro" id="IPR036412">
    <property type="entry name" value="HAD-like_sf"/>
</dbReference>
<dbReference type="InterPro" id="IPR050155">
    <property type="entry name" value="HAD-like_hydrolase_sf"/>
</dbReference>
<proteinExistence type="predicted"/>
<dbReference type="RefSeq" id="WP_185903988.1">
    <property type="nucleotide sequence ID" value="NZ_JACMSE010000001.1"/>
</dbReference>